<dbReference type="EMBL" id="BMIB01000003">
    <property type="protein sequence ID" value="GGH69488.1"/>
    <property type="molecule type" value="Genomic_DNA"/>
</dbReference>
<dbReference type="SMART" id="SM00388">
    <property type="entry name" value="HisKA"/>
    <property type="match status" value="1"/>
</dbReference>
<feature type="domain" description="Histidine kinase" evidence="14">
    <location>
        <begin position="228"/>
        <end position="449"/>
    </location>
</feature>
<dbReference type="SUPFAM" id="SSF55874">
    <property type="entry name" value="ATPase domain of HSP90 chaperone/DNA topoisomerase II/histidine kinase"/>
    <property type="match status" value="1"/>
</dbReference>
<evidence type="ECO:0000259" key="15">
    <source>
        <dbReference type="PROSITE" id="PS50110"/>
    </source>
</evidence>
<reference evidence="16" key="2">
    <citation type="submission" date="2020-09" db="EMBL/GenBank/DDBJ databases">
        <authorList>
            <person name="Sun Q."/>
            <person name="Zhou Y."/>
        </authorList>
    </citation>
    <scope>NUCLEOTIDE SEQUENCE</scope>
    <source>
        <strain evidence="16">CGMCC 1.15290</strain>
    </source>
</reference>
<evidence type="ECO:0000256" key="5">
    <source>
        <dbReference type="ARBA" id="ARBA00022553"/>
    </source>
</evidence>
<dbReference type="InterPro" id="IPR003661">
    <property type="entry name" value="HisK_dim/P_dom"/>
</dbReference>
<organism evidence="16 17">
    <name type="scientific">Filimonas zeae</name>
    <dbReference type="NCBI Taxonomy" id="1737353"/>
    <lineage>
        <taxon>Bacteria</taxon>
        <taxon>Pseudomonadati</taxon>
        <taxon>Bacteroidota</taxon>
        <taxon>Chitinophagia</taxon>
        <taxon>Chitinophagales</taxon>
        <taxon>Chitinophagaceae</taxon>
        <taxon>Filimonas</taxon>
    </lineage>
</organism>
<evidence type="ECO:0000256" key="9">
    <source>
        <dbReference type="ARBA" id="ARBA00022989"/>
    </source>
</evidence>
<keyword evidence="11 13" id="KW-0472">Membrane</keyword>
<dbReference type="InterPro" id="IPR011006">
    <property type="entry name" value="CheY-like_superfamily"/>
</dbReference>
<dbReference type="SUPFAM" id="SSF52172">
    <property type="entry name" value="CheY-like"/>
    <property type="match status" value="1"/>
</dbReference>
<evidence type="ECO:0000256" key="4">
    <source>
        <dbReference type="ARBA" id="ARBA00022475"/>
    </source>
</evidence>
<evidence type="ECO:0000256" key="6">
    <source>
        <dbReference type="ARBA" id="ARBA00022692"/>
    </source>
</evidence>
<name>A0A917IZ72_9BACT</name>
<keyword evidence="7" id="KW-0547">Nucleotide-binding</keyword>
<comment type="caution">
    <text evidence="16">The sequence shown here is derived from an EMBL/GenBank/DDBJ whole genome shotgun (WGS) entry which is preliminary data.</text>
</comment>
<gene>
    <name evidence="16" type="ORF">GCM10011379_26840</name>
</gene>
<dbReference type="Gene3D" id="1.20.120.160">
    <property type="entry name" value="HPT domain"/>
    <property type="match status" value="1"/>
</dbReference>
<evidence type="ECO:0000256" key="12">
    <source>
        <dbReference type="PROSITE-ProRule" id="PRU00169"/>
    </source>
</evidence>
<evidence type="ECO:0000256" key="1">
    <source>
        <dbReference type="ARBA" id="ARBA00000085"/>
    </source>
</evidence>
<dbReference type="SUPFAM" id="SSF47226">
    <property type="entry name" value="Histidine-containing phosphotransfer domain, HPT domain"/>
    <property type="match status" value="1"/>
</dbReference>
<keyword evidence="4" id="KW-1003">Cell membrane</keyword>
<dbReference type="Pfam" id="PF00512">
    <property type="entry name" value="HisKA"/>
    <property type="match status" value="1"/>
</dbReference>
<dbReference type="AlphaFoldDB" id="A0A917IZ72"/>
<evidence type="ECO:0000256" key="7">
    <source>
        <dbReference type="ARBA" id="ARBA00022741"/>
    </source>
</evidence>
<accession>A0A917IZ72</accession>
<dbReference type="CDD" id="cd16922">
    <property type="entry name" value="HATPase_EvgS-ArcB-TorS-like"/>
    <property type="match status" value="1"/>
</dbReference>
<keyword evidence="8" id="KW-0067">ATP-binding</keyword>
<keyword evidence="9 13" id="KW-1133">Transmembrane helix</keyword>
<keyword evidence="17" id="KW-1185">Reference proteome</keyword>
<dbReference type="Gene3D" id="1.10.287.130">
    <property type="match status" value="1"/>
</dbReference>
<evidence type="ECO:0000313" key="16">
    <source>
        <dbReference type="EMBL" id="GGH69488.1"/>
    </source>
</evidence>
<dbReference type="InterPro" id="IPR036097">
    <property type="entry name" value="HisK_dim/P_sf"/>
</dbReference>
<dbReference type="CDD" id="cd00082">
    <property type="entry name" value="HisKA"/>
    <property type="match status" value="1"/>
</dbReference>
<dbReference type="EC" id="2.7.13.3" evidence="3"/>
<keyword evidence="10" id="KW-0902">Two-component regulatory system</keyword>
<dbReference type="GO" id="GO:0000155">
    <property type="term" value="F:phosphorelay sensor kinase activity"/>
    <property type="evidence" value="ECO:0007669"/>
    <property type="project" value="InterPro"/>
</dbReference>
<dbReference type="Pfam" id="PF00072">
    <property type="entry name" value="Response_reg"/>
    <property type="match status" value="1"/>
</dbReference>
<dbReference type="Pfam" id="PF02518">
    <property type="entry name" value="HATPase_c"/>
    <property type="match status" value="1"/>
</dbReference>
<dbReference type="SMART" id="SM00448">
    <property type="entry name" value="REC"/>
    <property type="match status" value="1"/>
</dbReference>
<dbReference type="Gene3D" id="3.40.50.2300">
    <property type="match status" value="1"/>
</dbReference>
<reference evidence="16" key="1">
    <citation type="journal article" date="2014" name="Int. J. Syst. Evol. Microbiol.">
        <title>Complete genome sequence of Corynebacterium casei LMG S-19264T (=DSM 44701T), isolated from a smear-ripened cheese.</title>
        <authorList>
            <consortium name="US DOE Joint Genome Institute (JGI-PGF)"/>
            <person name="Walter F."/>
            <person name="Albersmeier A."/>
            <person name="Kalinowski J."/>
            <person name="Ruckert C."/>
        </authorList>
    </citation>
    <scope>NUCLEOTIDE SEQUENCE</scope>
    <source>
        <strain evidence="16">CGMCC 1.15290</strain>
    </source>
</reference>
<dbReference type="SMART" id="SM00387">
    <property type="entry name" value="HATPase_c"/>
    <property type="match status" value="1"/>
</dbReference>
<evidence type="ECO:0000256" key="11">
    <source>
        <dbReference type="ARBA" id="ARBA00023136"/>
    </source>
</evidence>
<evidence type="ECO:0000313" key="17">
    <source>
        <dbReference type="Proteomes" id="UP000627292"/>
    </source>
</evidence>
<dbReference type="InterPro" id="IPR005467">
    <property type="entry name" value="His_kinase_dom"/>
</dbReference>
<comment type="subcellular location">
    <subcellularLocation>
        <location evidence="2">Cell membrane</location>
        <topology evidence="2">Multi-pass membrane protein</topology>
    </subcellularLocation>
</comment>
<dbReference type="PROSITE" id="PS50109">
    <property type="entry name" value="HIS_KIN"/>
    <property type="match status" value="1"/>
</dbReference>
<dbReference type="PANTHER" id="PTHR45339">
    <property type="entry name" value="HYBRID SIGNAL TRANSDUCTION HISTIDINE KINASE J"/>
    <property type="match status" value="1"/>
</dbReference>
<dbReference type="PANTHER" id="PTHR45339:SF1">
    <property type="entry name" value="HYBRID SIGNAL TRANSDUCTION HISTIDINE KINASE J"/>
    <property type="match status" value="1"/>
</dbReference>
<dbReference type="InterPro" id="IPR003594">
    <property type="entry name" value="HATPase_dom"/>
</dbReference>
<feature type="transmembrane region" description="Helical" evidence="13">
    <location>
        <begin position="175"/>
        <end position="195"/>
    </location>
</feature>
<evidence type="ECO:0000256" key="2">
    <source>
        <dbReference type="ARBA" id="ARBA00004651"/>
    </source>
</evidence>
<dbReference type="GO" id="GO:0005886">
    <property type="term" value="C:plasma membrane"/>
    <property type="evidence" value="ECO:0007669"/>
    <property type="project" value="UniProtKB-SubCell"/>
</dbReference>
<evidence type="ECO:0000256" key="8">
    <source>
        <dbReference type="ARBA" id="ARBA00022840"/>
    </source>
</evidence>
<keyword evidence="5 12" id="KW-0597">Phosphoprotein</keyword>
<evidence type="ECO:0000256" key="13">
    <source>
        <dbReference type="SAM" id="Phobius"/>
    </source>
</evidence>
<dbReference type="InterPro" id="IPR036641">
    <property type="entry name" value="HPT_dom_sf"/>
</dbReference>
<dbReference type="Gene3D" id="3.30.565.10">
    <property type="entry name" value="Histidine kinase-like ATPase, C-terminal domain"/>
    <property type="match status" value="1"/>
</dbReference>
<dbReference type="Proteomes" id="UP000627292">
    <property type="component" value="Unassembled WGS sequence"/>
</dbReference>
<proteinExistence type="predicted"/>
<dbReference type="PROSITE" id="PS50110">
    <property type="entry name" value="RESPONSE_REGULATORY"/>
    <property type="match status" value="1"/>
</dbReference>
<dbReference type="SUPFAM" id="SSF47384">
    <property type="entry name" value="Homodimeric domain of signal transducing histidine kinase"/>
    <property type="match status" value="1"/>
</dbReference>
<dbReference type="InterPro" id="IPR001789">
    <property type="entry name" value="Sig_transdc_resp-reg_receiver"/>
</dbReference>
<comment type="catalytic activity">
    <reaction evidence="1">
        <text>ATP + protein L-histidine = ADP + protein N-phospho-L-histidine.</text>
        <dbReference type="EC" id="2.7.13.3"/>
    </reaction>
</comment>
<dbReference type="CDD" id="cd17546">
    <property type="entry name" value="REC_hyHK_CKI1_RcsC-like"/>
    <property type="match status" value="1"/>
</dbReference>
<dbReference type="InterPro" id="IPR004358">
    <property type="entry name" value="Sig_transdc_His_kin-like_C"/>
</dbReference>
<evidence type="ECO:0000259" key="14">
    <source>
        <dbReference type="PROSITE" id="PS50109"/>
    </source>
</evidence>
<dbReference type="GO" id="GO:0005524">
    <property type="term" value="F:ATP binding"/>
    <property type="evidence" value="ECO:0007669"/>
    <property type="project" value="UniProtKB-KW"/>
</dbReference>
<evidence type="ECO:0000256" key="3">
    <source>
        <dbReference type="ARBA" id="ARBA00012438"/>
    </source>
</evidence>
<dbReference type="PRINTS" id="PR00344">
    <property type="entry name" value="BCTRLSENSOR"/>
</dbReference>
<sequence length="726" mass="82375">MVTFLTGLLLLLSIQWNSDRNIDALITGNERLMRELRITNYLRELERDIIWVESRIRGAIATDDTSHIEGVAHKINEIENYLDTLDDTNTDPKSLVYINRLNYLARQKLRARDMLMEEYVRSGRMDDTSFIANPMARETSNEISSLVRKIYENRQDAIVKLTSDIENSGRKAKNWGTLLVIVILISGVGWLWFIIKRIQYQNTLILQLNESENRAREAARIKENFMANMSHEIRTPLNAILGFSNFLEREQLDHKQKDFAVSIRKASENLLDIVNDILDVSRIEAGMVRIEAYPFSVRGLLQSVETLFCRKATEKGIHLLTQVADSVPDTLIGDATRLTQILVNLIGNALKFTEKGQVRILVTVLSRENNEVNLNCKIIDNGPGIEQDKLKVIFERFNQGENSITRRFGGTGLGLSIVKDLIELQNGSIEVTSVVGEGSTFRFNIPYQVSETQLEAPAHWDGGKFEQDPQNGIRILIAEDNATNRSLMTYMLQQWGLEFDMVDNGKMVIEALGKRAYSLVLMDMQMPVMDGYTATRSIREDLQLQIPIIAMTAHAMAGEREKCLSMGMNEYISKPIRERQLFDMIARFCNITEKTAEPEIVPEPAPTAALPEQSWHYIQLDYLLDIAKGDTEFMKVSAQQFIDFVPGEVEDLMQACKLEAIPAMNKIAHHLKTTISIMGLTDKLHDALSVLEDPSIAKQDAIININFVKACCDAALDETRRFHQSL</sequence>
<protein>
    <recommendedName>
        <fullName evidence="3">histidine kinase</fullName>
        <ecNumber evidence="3">2.7.13.3</ecNumber>
    </recommendedName>
</protein>
<dbReference type="InterPro" id="IPR036890">
    <property type="entry name" value="HATPase_C_sf"/>
</dbReference>
<dbReference type="FunFam" id="3.30.565.10:FF:000010">
    <property type="entry name" value="Sensor histidine kinase RcsC"/>
    <property type="match status" value="1"/>
</dbReference>
<feature type="modified residue" description="4-aspartylphosphate" evidence="12">
    <location>
        <position position="523"/>
    </location>
</feature>
<keyword evidence="6 13" id="KW-0812">Transmembrane</keyword>
<evidence type="ECO:0000256" key="10">
    <source>
        <dbReference type="ARBA" id="ARBA00023012"/>
    </source>
</evidence>
<feature type="domain" description="Response regulatory" evidence="15">
    <location>
        <begin position="474"/>
        <end position="589"/>
    </location>
</feature>